<sequence>MNKVPNAAARSASGIPTPIPTPITVVAAFGKSLAHVGVLAAAELVFDGADDADEE</sequence>
<name>A0A8H3U5Z2_VENIN</name>
<dbReference type="Proteomes" id="UP000447873">
    <property type="component" value="Unassembled WGS sequence"/>
</dbReference>
<evidence type="ECO:0000313" key="2">
    <source>
        <dbReference type="Proteomes" id="UP000447873"/>
    </source>
</evidence>
<dbReference type="AlphaFoldDB" id="A0A8H3U5Z2"/>
<protein>
    <submittedName>
        <fullName evidence="1">Uncharacterized protein</fullName>
    </submittedName>
</protein>
<accession>A0A8H3U5Z2</accession>
<proteinExistence type="predicted"/>
<comment type="caution">
    <text evidence="1">The sequence shown here is derived from an EMBL/GenBank/DDBJ whole genome shotgun (WGS) entry which is preliminary data.</text>
</comment>
<evidence type="ECO:0000313" key="1">
    <source>
        <dbReference type="EMBL" id="KAE9964187.1"/>
    </source>
</evidence>
<gene>
    <name evidence="1" type="ORF">EG328_010714</name>
</gene>
<dbReference type="EMBL" id="WNWS01000723">
    <property type="protein sequence ID" value="KAE9964187.1"/>
    <property type="molecule type" value="Genomic_DNA"/>
</dbReference>
<reference evidence="1 2" key="1">
    <citation type="submission" date="2018-12" db="EMBL/GenBank/DDBJ databases">
        <title>Venturia inaequalis Genome Resource.</title>
        <authorList>
            <person name="Lichtner F.J."/>
        </authorList>
    </citation>
    <scope>NUCLEOTIDE SEQUENCE [LARGE SCALE GENOMIC DNA]</scope>
    <source>
        <strain evidence="1 2">120213</strain>
    </source>
</reference>
<organism evidence="1 2">
    <name type="scientific">Venturia inaequalis</name>
    <name type="common">Apple scab fungus</name>
    <dbReference type="NCBI Taxonomy" id="5025"/>
    <lineage>
        <taxon>Eukaryota</taxon>
        <taxon>Fungi</taxon>
        <taxon>Dikarya</taxon>
        <taxon>Ascomycota</taxon>
        <taxon>Pezizomycotina</taxon>
        <taxon>Dothideomycetes</taxon>
        <taxon>Pleosporomycetidae</taxon>
        <taxon>Venturiales</taxon>
        <taxon>Venturiaceae</taxon>
        <taxon>Venturia</taxon>
    </lineage>
</organism>